<proteinExistence type="predicted"/>
<keyword evidence="1" id="KW-0732">Signal</keyword>
<accession>A0ABS1C5T7</accession>
<feature type="signal peptide" evidence="1">
    <location>
        <begin position="1"/>
        <end position="19"/>
    </location>
</feature>
<dbReference type="Proteomes" id="UP000644147">
    <property type="component" value="Unassembled WGS sequence"/>
</dbReference>
<evidence type="ECO:0000313" key="2">
    <source>
        <dbReference type="EMBL" id="MBK0404739.1"/>
    </source>
</evidence>
<keyword evidence="3" id="KW-1185">Reference proteome</keyword>
<dbReference type="EMBL" id="JAEHFX010000011">
    <property type="protein sequence ID" value="MBK0404739.1"/>
    <property type="molecule type" value="Genomic_DNA"/>
</dbReference>
<feature type="chain" id="PRO_5045955624" evidence="1">
    <location>
        <begin position="20"/>
        <end position="202"/>
    </location>
</feature>
<sequence length="202" mass="23136">MRTRVITLLVILFSFKANAQYYAISLEDYSLKQPIRDFKIHEFIDLRFDQSCIGMVQAGIRSKKMPADFESNFFEAFDTFLTHNTVLKQEPLPVILKVNKFIISERIETTKQYATASIALEFLAKKDSGYVKLAEVSSYVQTSSGVDVTNHHEENIVKALEECLLKFAAVNIPEKIRTAEIISADHLRVNSYYQLSQFNLPI</sequence>
<organism evidence="2 3">
    <name type="scientific">Adhaeribacter terrigena</name>
    <dbReference type="NCBI Taxonomy" id="2793070"/>
    <lineage>
        <taxon>Bacteria</taxon>
        <taxon>Pseudomonadati</taxon>
        <taxon>Bacteroidota</taxon>
        <taxon>Cytophagia</taxon>
        <taxon>Cytophagales</taxon>
        <taxon>Hymenobacteraceae</taxon>
        <taxon>Adhaeribacter</taxon>
    </lineage>
</organism>
<comment type="caution">
    <text evidence="2">The sequence shown here is derived from an EMBL/GenBank/DDBJ whole genome shotgun (WGS) entry which is preliminary data.</text>
</comment>
<gene>
    <name evidence="2" type="ORF">I5M27_17225</name>
</gene>
<evidence type="ECO:0000313" key="3">
    <source>
        <dbReference type="Proteomes" id="UP000644147"/>
    </source>
</evidence>
<reference evidence="2 3" key="1">
    <citation type="submission" date="2020-12" db="EMBL/GenBank/DDBJ databases">
        <title>Bacterial novel species Adhaeribacter sp. BT258 isolated from soil.</title>
        <authorList>
            <person name="Jung H.-Y."/>
        </authorList>
    </citation>
    <scope>NUCLEOTIDE SEQUENCE [LARGE SCALE GENOMIC DNA]</scope>
    <source>
        <strain evidence="2 3">BT258</strain>
    </source>
</reference>
<name>A0ABS1C5T7_9BACT</name>
<dbReference type="RefSeq" id="WP_200507633.1">
    <property type="nucleotide sequence ID" value="NZ_JAEHFX010000011.1"/>
</dbReference>
<protein>
    <submittedName>
        <fullName evidence="2">Uncharacterized protein</fullName>
    </submittedName>
</protein>
<evidence type="ECO:0000256" key="1">
    <source>
        <dbReference type="SAM" id="SignalP"/>
    </source>
</evidence>